<keyword evidence="2" id="KW-1185">Reference proteome</keyword>
<sequence length="454" mass="49823">MGHFLCYYHKIIHMRYLLLVLLICSCKKDSKFKDEQLGVVNVSLSTTHTFTKTADNITVPVNIVLSSSAPKIFTVGIGVNNDTINELISNQSLAGTILLDPAYYQLPKTAEIRFGLDTFAIPLKVSMQAIEKYYGNKLALAVTLDNPGKGNTLGSRTAIVVINTTDIISQEDIHYISFTDAGKVLGEPSGTDHILGTTEVILPVSVSLGGVAGSSFIITVSAAPDTAQALIDNGTLAGSVLLKEGEDYTLPATMNFPGNSNVAKFNITVKTASLKKYELNKPALAVTLSDPAKHLLDSAKRTLVMLLDPSKLIETDITNTNIAYTTQYENGNANENSPKLIDNNINTKFLLGNFTSAWFQLEFATPQITGAYTITSANDAPERDPKSWKMEGSNNGVDWTLLDTRLDQSFGSRFLTVRYTFSNQDAYKFYRYTVTSVVNSNLWQQAEWRLLKRP</sequence>
<dbReference type="Proteomes" id="UP000468388">
    <property type="component" value="Unassembled WGS sequence"/>
</dbReference>
<dbReference type="SUPFAM" id="SSF49785">
    <property type="entry name" value="Galactose-binding domain-like"/>
    <property type="match status" value="1"/>
</dbReference>
<name>A0A6N8J6F9_9BACT</name>
<dbReference type="AlphaFoldDB" id="A0A6N8J6F9"/>
<dbReference type="Gene3D" id="2.60.40.1740">
    <property type="entry name" value="hypothetical protein (bacova_03559)"/>
    <property type="match status" value="1"/>
</dbReference>
<proteinExistence type="predicted"/>
<organism evidence="1 2">
    <name type="scientific">Chitinophaga oryziterrae</name>
    <dbReference type="NCBI Taxonomy" id="1031224"/>
    <lineage>
        <taxon>Bacteria</taxon>
        <taxon>Pseudomonadati</taxon>
        <taxon>Bacteroidota</taxon>
        <taxon>Chitinophagia</taxon>
        <taxon>Chitinophagales</taxon>
        <taxon>Chitinophagaceae</taxon>
        <taxon>Chitinophaga</taxon>
    </lineage>
</organism>
<evidence type="ECO:0000313" key="1">
    <source>
        <dbReference type="EMBL" id="MVT40790.1"/>
    </source>
</evidence>
<reference evidence="1 2" key="1">
    <citation type="submission" date="2019-12" db="EMBL/GenBank/DDBJ databases">
        <title>The draft genomic sequence of strain Chitinophaga oryziterrae JCM 16595.</title>
        <authorList>
            <person name="Zhang X."/>
        </authorList>
    </citation>
    <scope>NUCLEOTIDE SEQUENCE [LARGE SCALE GENOMIC DNA]</scope>
    <source>
        <strain evidence="1 2">JCM 16595</strain>
    </source>
</reference>
<dbReference type="Gene3D" id="2.60.120.260">
    <property type="entry name" value="Galactose-binding domain-like"/>
    <property type="match status" value="1"/>
</dbReference>
<accession>A0A6N8J6F9</accession>
<protein>
    <submittedName>
        <fullName evidence="1">DUF1735 domain-containing protein</fullName>
    </submittedName>
</protein>
<gene>
    <name evidence="1" type="ORF">GO495_09390</name>
</gene>
<comment type="caution">
    <text evidence="1">The sequence shown here is derived from an EMBL/GenBank/DDBJ whole genome shotgun (WGS) entry which is preliminary data.</text>
</comment>
<evidence type="ECO:0000313" key="2">
    <source>
        <dbReference type="Proteomes" id="UP000468388"/>
    </source>
</evidence>
<dbReference type="InterPro" id="IPR008979">
    <property type="entry name" value="Galactose-bd-like_sf"/>
</dbReference>
<dbReference type="EMBL" id="WRXO01000002">
    <property type="protein sequence ID" value="MVT40790.1"/>
    <property type="molecule type" value="Genomic_DNA"/>
</dbReference>